<feature type="signal peptide" evidence="5">
    <location>
        <begin position="1"/>
        <end position="21"/>
    </location>
</feature>
<name>A0ABQ6RAY8_9STAP</name>
<feature type="domain" description="Solute-binding protein family 5" evidence="6">
    <location>
        <begin position="84"/>
        <end position="467"/>
    </location>
</feature>
<dbReference type="InterPro" id="IPR030678">
    <property type="entry name" value="Peptide/Ni-bd"/>
</dbReference>
<dbReference type="Pfam" id="PF00496">
    <property type="entry name" value="SBP_bac_5"/>
    <property type="match status" value="1"/>
</dbReference>
<evidence type="ECO:0000256" key="4">
    <source>
        <dbReference type="ARBA" id="ARBA00022729"/>
    </source>
</evidence>
<dbReference type="InterPro" id="IPR039424">
    <property type="entry name" value="SBP_5"/>
</dbReference>
<dbReference type="CDD" id="cd08504">
    <property type="entry name" value="PBP2_OppA"/>
    <property type="match status" value="1"/>
</dbReference>
<evidence type="ECO:0000256" key="1">
    <source>
        <dbReference type="ARBA" id="ARBA00004193"/>
    </source>
</evidence>
<dbReference type="PROSITE" id="PS51257">
    <property type="entry name" value="PROKAR_LIPOPROTEIN"/>
    <property type="match status" value="1"/>
</dbReference>
<dbReference type="Proteomes" id="UP000295735">
    <property type="component" value="Unassembled WGS sequence"/>
</dbReference>
<comment type="subcellular location">
    <subcellularLocation>
        <location evidence="1">Cell membrane</location>
        <topology evidence="1">Lipid-anchor</topology>
    </subcellularLocation>
</comment>
<accession>A0ABQ6RAY8</accession>
<dbReference type="PANTHER" id="PTHR30290:SF10">
    <property type="entry name" value="PERIPLASMIC OLIGOPEPTIDE-BINDING PROTEIN-RELATED"/>
    <property type="match status" value="1"/>
</dbReference>
<dbReference type="InterPro" id="IPR000914">
    <property type="entry name" value="SBP_5_dom"/>
</dbReference>
<evidence type="ECO:0000256" key="2">
    <source>
        <dbReference type="ARBA" id="ARBA00005695"/>
    </source>
</evidence>
<dbReference type="Gene3D" id="3.10.105.10">
    <property type="entry name" value="Dipeptide-binding Protein, Domain 3"/>
    <property type="match status" value="1"/>
</dbReference>
<evidence type="ECO:0000256" key="5">
    <source>
        <dbReference type="SAM" id="SignalP"/>
    </source>
</evidence>
<keyword evidence="4 5" id="KW-0732">Signal</keyword>
<dbReference type="InterPro" id="IPR023765">
    <property type="entry name" value="SBP_5_CS"/>
</dbReference>
<evidence type="ECO:0000259" key="6">
    <source>
        <dbReference type="Pfam" id="PF00496"/>
    </source>
</evidence>
<feature type="chain" id="PRO_5046576656" evidence="5">
    <location>
        <begin position="22"/>
        <end position="548"/>
    </location>
</feature>
<reference evidence="7 8" key="1">
    <citation type="submission" date="2019-09" db="EMBL/GenBank/DDBJ databases">
        <authorList>
            <person name="Mazhar S."/>
            <person name="Altermann E."/>
            <person name="Hill C."/>
            <person name="Mcauliffe O."/>
        </authorList>
    </citation>
    <scope>NUCLEOTIDE SEQUENCE [LARGE SCALE GENOMIC DNA]</scope>
    <source>
        <strain evidence="7 8">ATCC 51831</strain>
    </source>
</reference>
<dbReference type="PIRSF" id="PIRSF002741">
    <property type="entry name" value="MppA"/>
    <property type="match status" value="1"/>
</dbReference>
<evidence type="ECO:0000256" key="3">
    <source>
        <dbReference type="ARBA" id="ARBA00022448"/>
    </source>
</evidence>
<organism evidence="7 8">
    <name type="scientific">Macrococcus equipercicus</name>
    <dbReference type="NCBI Taxonomy" id="69967"/>
    <lineage>
        <taxon>Bacteria</taxon>
        <taxon>Bacillati</taxon>
        <taxon>Bacillota</taxon>
        <taxon>Bacilli</taxon>
        <taxon>Bacillales</taxon>
        <taxon>Staphylococcaceae</taxon>
        <taxon>Macrococcus</taxon>
    </lineage>
</organism>
<protein>
    <submittedName>
        <fullName evidence="7">Peptide ABC transporter substrate-binding protein</fullName>
    </submittedName>
</protein>
<dbReference type="SUPFAM" id="SSF53850">
    <property type="entry name" value="Periplasmic binding protein-like II"/>
    <property type="match status" value="1"/>
</dbReference>
<dbReference type="Gene3D" id="3.90.76.10">
    <property type="entry name" value="Dipeptide-binding Protein, Domain 1"/>
    <property type="match status" value="1"/>
</dbReference>
<dbReference type="RefSeq" id="WP_149457881.1">
    <property type="nucleotide sequence ID" value="NZ_SCWC02000001.1"/>
</dbReference>
<proteinExistence type="inferred from homology"/>
<dbReference type="EMBL" id="SCWC02000001">
    <property type="protein sequence ID" value="KAA1042329.1"/>
    <property type="molecule type" value="Genomic_DNA"/>
</dbReference>
<sequence>MKKNSRLFLASLIAVSGFTAACSGGNSSDNKDSASGKDKKQVLNLASLSDIPTLDTSLATDMVAFNVFNQVMEGLYTLDNKDKAVPGVAEGDPEKSKDGKTWTIKLRDDAKWSNGDPVTAQDFVYSWQRTLDPKTGSEYAYIMYDVKNAEDVNLGKKKPEELGVKALDDHTLQIQLNTNVPYFQELLAFGTFNPQNKKFVEKQGEKYGTTAQSTLYNGPFVLSEWNLEKNYKLKPNKEYWDKDKVKLDEVNYDVIKDQQTAANLYDTGKLDVVQLTAEQVDKYKDKKEFDTQLEARTYFIRFNQDKVPELKNKNLRLALAKAVDKDKYVRNLLNNGSAPTDVLTPSEFVRGSDDKDYVKGVKSPLNYDKAEAKKYYEQAKKELGKDHFDFEFLTYDQDTAKKESEYVKEQIESNLPGVKLKIKQQPFKQKLALEYKQDYEMSFGRWGADYPDPMTYVDLFLSDSPNNEMGWKNAEFDKKVKDAKGPLLSDPDKRWTTLQEAESILLEDAAISPMYQSGMARLVNSKVKGLVLHKFAGDTSLKNTYIEK</sequence>
<dbReference type="PANTHER" id="PTHR30290">
    <property type="entry name" value="PERIPLASMIC BINDING COMPONENT OF ABC TRANSPORTER"/>
    <property type="match status" value="1"/>
</dbReference>
<evidence type="ECO:0000313" key="7">
    <source>
        <dbReference type="EMBL" id="KAA1042329.1"/>
    </source>
</evidence>
<keyword evidence="8" id="KW-1185">Reference proteome</keyword>
<comment type="caution">
    <text evidence="7">The sequence shown here is derived from an EMBL/GenBank/DDBJ whole genome shotgun (WGS) entry which is preliminary data.</text>
</comment>
<gene>
    <name evidence="7" type="ORF">ERX35_000150</name>
</gene>
<keyword evidence="3" id="KW-0813">Transport</keyword>
<evidence type="ECO:0000313" key="8">
    <source>
        <dbReference type="Proteomes" id="UP000295735"/>
    </source>
</evidence>
<dbReference type="PROSITE" id="PS01040">
    <property type="entry name" value="SBP_BACTERIAL_5"/>
    <property type="match status" value="1"/>
</dbReference>
<comment type="similarity">
    <text evidence="2">Belongs to the bacterial solute-binding protein 5 family.</text>
</comment>
<dbReference type="Gene3D" id="3.40.190.10">
    <property type="entry name" value="Periplasmic binding protein-like II"/>
    <property type="match status" value="1"/>
</dbReference>